<accession>A0A5J5AXJ8</accession>
<keyword evidence="2" id="KW-1185">Reference proteome</keyword>
<dbReference type="Proteomes" id="UP000325577">
    <property type="component" value="Linkage Group LG17"/>
</dbReference>
<name>A0A5J5AXJ8_9ASTE</name>
<dbReference type="AlphaFoldDB" id="A0A5J5AXJ8"/>
<reference evidence="1 2" key="1">
    <citation type="submission" date="2019-09" db="EMBL/GenBank/DDBJ databases">
        <title>A chromosome-level genome assembly of the Chinese tupelo Nyssa sinensis.</title>
        <authorList>
            <person name="Yang X."/>
            <person name="Kang M."/>
            <person name="Yang Y."/>
            <person name="Xiong H."/>
            <person name="Wang M."/>
            <person name="Zhang Z."/>
            <person name="Wang Z."/>
            <person name="Wu H."/>
            <person name="Ma T."/>
            <person name="Liu J."/>
            <person name="Xi Z."/>
        </authorList>
    </citation>
    <scope>NUCLEOTIDE SEQUENCE [LARGE SCALE GENOMIC DNA]</scope>
    <source>
        <strain evidence="1">J267</strain>
        <tissue evidence="1">Leaf</tissue>
    </source>
</reference>
<organism evidence="1 2">
    <name type="scientific">Nyssa sinensis</name>
    <dbReference type="NCBI Taxonomy" id="561372"/>
    <lineage>
        <taxon>Eukaryota</taxon>
        <taxon>Viridiplantae</taxon>
        <taxon>Streptophyta</taxon>
        <taxon>Embryophyta</taxon>
        <taxon>Tracheophyta</taxon>
        <taxon>Spermatophyta</taxon>
        <taxon>Magnoliopsida</taxon>
        <taxon>eudicotyledons</taxon>
        <taxon>Gunneridae</taxon>
        <taxon>Pentapetalae</taxon>
        <taxon>asterids</taxon>
        <taxon>Cornales</taxon>
        <taxon>Nyssaceae</taxon>
        <taxon>Nyssa</taxon>
    </lineage>
</organism>
<dbReference type="EMBL" id="CM018040">
    <property type="protein sequence ID" value="KAA8535104.1"/>
    <property type="molecule type" value="Genomic_DNA"/>
</dbReference>
<gene>
    <name evidence="1" type="ORF">F0562_030107</name>
</gene>
<evidence type="ECO:0000313" key="2">
    <source>
        <dbReference type="Proteomes" id="UP000325577"/>
    </source>
</evidence>
<proteinExistence type="predicted"/>
<protein>
    <submittedName>
        <fullName evidence="1">Uncharacterized protein</fullName>
    </submittedName>
</protein>
<evidence type="ECO:0000313" key="1">
    <source>
        <dbReference type="EMBL" id="KAA8535104.1"/>
    </source>
</evidence>
<sequence>MIAGAETQLRVFHPELRLFDLTSLFSGEFPIEFSSFFPILDRSLIFVVFDDYYEIRYLLIENYIELW</sequence>